<evidence type="ECO:0000313" key="2">
    <source>
        <dbReference type="Proteomes" id="UP001189429"/>
    </source>
</evidence>
<dbReference type="EMBL" id="CAUYUJ010006120">
    <property type="protein sequence ID" value="CAK0816197.1"/>
    <property type="molecule type" value="Genomic_DNA"/>
</dbReference>
<feature type="non-terminal residue" evidence="1">
    <location>
        <position position="479"/>
    </location>
</feature>
<organism evidence="1 2">
    <name type="scientific">Prorocentrum cordatum</name>
    <dbReference type="NCBI Taxonomy" id="2364126"/>
    <lineage>
        <taxon>Eukaryota</taxon>
        <taxon>Sar</taxon>
        <taxon>Alveolata</taxon>
        <taxon>Dinophyceae</taxon>
        <taxon>Prorocentrales</taxon>
        <taxon>Prorocentraceae</taxon>
        <taxon>Prorocentrum</taxon>
    </lineage>
</organism>
<evidence type="ECO:0008006" key="3">
    <source>
        <dbReference type="Google" id="ProtNLM"/>
    </source>
</evidence>
<proteinExistence type="predicted"/>
<name>A0ABN9RE14_9DINO</name>
<feature type="non-terminal residue" evidence="1">
    <location>
        <position position="1"/>
    </location>
</feature>
<comment type="caution">
    <text evidence="1">The sequence shown here is derived from an EMBL/GenBank/DDBJ whole genome shotgun (WGS) entry which is preliminary data.</text>
</comment>
<dbReference type="Proteomes" id="UP001189429">
    <property type="component" value="Unassembled WGS sequence"/>
</dbReference>
<sequence>VESKAYHLRFGFKQQFTFGDTNVVGFSSWVYTEPDVSCKQLMRAYENVATHVRSDLFAVTAVSAELLLVAAAGKAVATAPQLSHPGVLSRLPEGLQALQTTAQQAALKSAIGVISTVVYEFEAGRYGADWSFAAVNEGSAAFKLSRSAATVGIGQLTDSTTQEEAANMIAQTVEVVLGVETTGDKGEQAFALAVEDSKGVKRKFSPTLGAITEGVDSRSGMILSVDPAEVVDLSEDTMRAASTAEAAAPVLSAPGVNDPSILGLIAQATAGMTGSITSALGVASTGANDMNEYLGLPKDALASMEAAQLAKWSATHAGLKATPDKPAVLNAAREVFDALGLPCESWDGSTISGTFKKALQVLYKVIQDSDLKETSMAKLFDTPPGGATFPRASIMFSTDKGAAANMLVSGLEKYFSDTTVSDDPALLLELMRLAAVLAFTAKQKRSVIRTTAGAVKPMIDAAIDALTNPSFIQNDWFER</sequence>
<protein>
    <recommendedName>
        <fullName evidence="3">FACT complex subunit</fullName>
    </recommendedName>
</protein>
<keyword evidence="2" id="KW-1185">Reference proteome</keyword>
<accession>A0ABN9RE14</accession>
<gene>
    <name evidence="1" type="ORF">PCOR1329_LOCUS19233</name>
</gene>
<evidence type="ECO:0000313" key="1">
    <source>
        <dbReference type="EMBL" id="CAK0816197.1"/>
    </source>
</evidence>
<reference evidence="1" key="1">
    <citation type="submission" date="2023-10" db="EMBL/GenBank/DDBJ databases">
        <authorList>
            <person name="Chen Y."/>
            <person name="Shah S."/>
            <person name="Dougan E. K."/>
            <person name="Thang M."/>
            <person name="Chan C."/>
        </authorList>
    </citation>
    <scope>NUCLEOTIDE SEQUENCE [LARGE SCALE GENOMIC DNA]</scope>
</reference>